<reference evidence="1" key="1">
    <citation type="journal article" date="2020" name="Stud. Mycol.">
        <title>101 Dothideomycetes genomes: a test case for predicting lifestyles and emergence of pathogens.</title>
        <authorList>
            <person name="Haridas S."/>
            <person name="Albert R."/>
            <person name="Binder M."/>
            <person name="Bloem J."/>
            <person name="Labutti K."/>
            <person name="Salamov A."/>
            <person name="Andreopoulos B."/>
            <person name="Baker S."/>
            <person name="Barry K."/>
            <person name="Bills G."/>
            <person name="Bluhm B."/>
            <person name="Cannon C."/>
            <person name="Castanera R."/>
            <person name="Culley D."/>
            <person name="Daum C."/>
            <person name="Ezra D."/>
            <person name="Gonzalez J."/>
            <person name="Henrissat B."/>
            <person name="Kuo A."/>
            <person name="Liang C."/>
            <person name="Lipzen A."/>
            <person name="Lutzoni F."/>
            <person name="Magnuson J."/>
            <person name="Mondo S."/>
            <person name="Nolan M."/>
            <person name="Ohm R."/>
            <person name="Pangilinan J."/>
            <person name="Park H.-J."/>
            <person name="Ramirez L."/>
            <person name="Alfaro M."/>
            <person name="Sun H."/>
            <person name="Tritt A."/>
            <person name="Yoshinaga Y."/>
            <person name="Zwiers L.-H."/>
            <person name="Turgeon B."/>
            <person name="Goodwin S."/>
            <person name="Spatafora J."/>
            <person name="Crous P."/>
            <person name="Grigoriev I."/>
        </authorList>
    </citation>
    <scope>NUCLEOTIDE SEQUENCE</scope>
    <source>
        <strain evidence="1">CBS 525.71</strain>
    </source>
</reference>
<sequence length="375" mass="41997">MVASLRFLARSAIATSRFNACAPTTAATATLRSCFPINTCHAPHRHGLHASTSRPAASVEQASTGQTSPDLPSNSKTSPLDDPRWRHPRLGFAAADLPHLISIKLPRTATEDDMKALIARAGYPDAQITMYYFFETGKPLDFCYLKIADKNQVDATIAALSRFTLLGSELKPEKYDTWKLPPLHLPSLLAGWLPSPTSDLKSRVVRPPITTPPKLLSPLMAEQWILFLNLPPVDPAKKDARFEITREFYEKFHQYDVVGITTPREHHRKSNGWSCKILFGNRKDAKAALKSHVKTSFMGRVGRARTFRGGPDIHKSLWDYRRSLPEDTPDSEVGHLLEEKYKGLYKVQDADRQRRIQYPTPESAIGLKKDASTSD</sequence>
<proteinExistence type="predicted"/>
<accession>A0ACB6RUS9</accession>
<gene>
    <name evidence="1" type="ORF">BU25DRAFT_114175</name>
</gene>
<protein>
    <submittedName>
        <fullName evidence="1">Uncharacterized protein</fullName>
    </submittedName>
</protein>
<organism evidence="1 2">
    <name type="scientific">Macroventuria anomochaeta</name>
    <dbReference type="NCBI Taxonomy" id="301207"/>
    <lineage>
        <taxon>Eukaryota</taxon>
        <taxon>Fungi</taxon>
        <taxon>Dikarya</taxon>
        <taxon>Ascomycota</taxon>
        <taxon>Pezizomycotina</taxon>
        <taxon>Dothideomycetes</taxon>
        <taxon>Pleosporomycetidae</taxon>
        <taxon>Pleosporales</taxon>
        <taxon>Pleosporineae</taxon>
        <taxon>Didymellaceae</taxon>
        <taxon>Macroventuria</taxon>
    </lineage>
</organism>
<keyword evidence="2" id="KW-1185">Reference proteome</keyword>
<comment type="caution">
    <text evidence="1">The sequence shown here is derived from an EMBL/GenBank/DDBJ whole genome shotgun (WGS) entry which is preliminary data.</text>
</comment>
<dbReference type="EMBL" id="MU006725">
    <property type="protein sequence ID" value="KAF2625498.1"/>
    <property type="molecule type" value="Genomic_DNA"/>
</dbReference>
<evidence type="ECO:0000313" key="2">
    <source>
        <dbReference type="Proteomes" id="UP000799754"/>
    </source>
</evidence>
<evidence type="ECO:0000313" key="1">
    <source>
        <dbReference type="EMBL" id="KAF2625498.1"/>
    </source>
</evidence>
<dbReference type="Proteomes" id="UP000799754">
    <property type="component" value="Unassembled WGS sequence"/>
</dbReference>
<name>A0ACB6RUS9_9PLEO</name>